<dbReference type="Gene3D" id="1.25.40.20">
    <property type="entry name" value="Ankyrin repeat-containing domain"/>
    <property type="match status" value="1"/>
</dbReference>
<dbReference type="AlphaFoldDB" id="A0A1K1NYA1"/>
<proteinExistence type="predicted"/>
<dbReference type="InterPro" id="IPR036770">
    <property type="entry name" value="Ankyrin_rpt-contain_sf"/>
</dbReference>
<dbReference type="EMBL" id="FPJA01000007">
    <property type="protein sequence ID" value="SFW40219.1"/>
    <property type="molecule type" value="Genomic_DNA"/>
</dbReference>
<reference evidence="2" key="1">
    <citation type="submission" date="2016-11" db="EMBL/GenBank/DDBJ databases">
        <authorList>
            <person name="Varghese N."/>
            <person name="Submissions S."/>
        </authorList>
    </citation>
    <scope>NUCLEOTIDE SEQUENCE [LARGE SCALE GENOMIC DNA]</scope>
    <source>
        <strain evidence="2">C3</strain>
    </source>
</reference>
<evidence type="ECO:0008006" key="3">
    <source>
        <dbReference type="Google" id="ProtNLM"/>
    </source>
</evidence>
<name>A0A1K1NYA1_SELRU</name>
<dbReference type="SUPFAM" id="SSF48403">
    <property type="entry name" value="Ankyrin repeat"/>
    <property type="match status" value="1"/>
</dbReference>
<gene>
    <name evidence="1" type="ORF">SAMN02910323_1624</name>
</gene>
<accession>A0A1K1NYA1</accession>
<sequence>MENTYGYKPLSWELIELLRNGEPDFEKAEQLISQGADVNDQGDDKEENALSSLIQDYYQSRWGNPEQKVCSDCEEDGCESCEHNLNPNMGESLLKIIKFFIDHGFDVNRQEGNYGRQCLNALVFTYDKCIIEATKLIFSAYGKNPIKWIKDEDSPVMWFSHEGDSLDMVHADHYLGNIYEATCSIFDAVEDGHPFMDIDSFEAAVGKKIIKVMAETETKDIFFPIKEHDNCFSCWLYFMYEGGYLLYTSYSNCWVNTYLSEEKLVDVSECFLPIINHIIEDITFGSTPETTFHFDNNVKLNIALHRGNIKHNYRYFYFE</sequence>
<dbReference type="Proteomes" id="UP000182958">
    <property type="component" value="Unassembled WGS sequence"/>
</dbReference>
<evidence type="ECO:0000313" key="1">
    <source>
        <dbReference type="EMBL" id="SFW40219.1"/>
    </source>
</evidence>
<organism evidence="1 2">
    <name type="scientific">Selenomonas ruminantium</name>
    <dbReference type="NCBI Taxonomy" id="971"/>
    <lineage>
        <taxon>Bacteria</taxon>
        <taxon>Bacillati</taxon>
        <taxon>Bacillota</taxon>
        <taxon>Negativicutes</taxon>
        <taxon>Selenomonadales</taxon>
        <taxon>Selenomonadaceae</taxon>
        <taxon>Selenomonas</taxon>
    </lineage>
</organism>
<protein>
    <recommendedName>
        <fullName evidence="3">Ankyrin repeat-containing protein</fullName>
    </recommendedName>
</protein>
<evidence type="ECO:0000313" key="2">
    <source>
        <dbReference type="Proteomes" id="UP000182958"/>
    </source>
</evidence>
<keyword evidence="2" id="KW-1185">Reference proteome</keyword>